<name>A0A6A6DGX0_9PEZI</name>
<organism evidence="1 2">
    <name type="scientific">Zopfia rhizophila CBS 207.26</name>
    <dbReference type="NCBI Taxonomy" id="1314779"/>
    <lineage>
        <taxon>Eukaryota</taxon>
        <taxon>Fungi</taxon>
        <taxon>Dikarya</taxon>
        <taxon>Ascomycota</taxon>
        <taxon>Pezizomycotina</taxon>
        <taxon>Dothideomycetes</taxon>
        <taxon>Dothideomycetes incertae sedis</taxon>
        <taxon>Zopfiaceae</taxon>
        <taxon>Zopfia</taxon>
    </lineage>
</organism>
<keyword evidence="2" id="KW-1185">Reference proteome</keyword>
<reference evidence="1" key="1">
    <citation type="journal article" date="2020" name="Stud. Mycol.">
        <title>101 Dothideomycetes genomes: a test case for predicting lifestyles and emergence of pathogens.</title>
        <authorList>
            <person name="Haridas S."/>
            <person name="Albert R."/>
            <person name="Binder M."/>
            <person name="Bloem J."/>
            <person name="Labutti K."/>
            <person name="Salamov A."/>
            <person name="Andreopoulos B."/>
            <person name="Baker S."/>
            <person name="Barry K."/>
            <person name="Bills G."/>
            <person name="Bluhm B."/>
            <person name="Cannon C."/>
            <person name="Castanera R."/>
            <person name="Culley D."/>
            <person name="Daum C."/>
            <person name="Ezra D."/>
            <person name="Gonzalez J."/>
            <person name="Henrissat B."/>
            <person name="Kuo A."/>
            <person name="Liang C."/>
            <person name="Lipzen A."/>
            <person name="Lutzoni F."/>
            <person name="Magnuson J."/>
            <person name="Mondo S."/>
            <person name="Nolan M."/>
            <person name="Ohm R."/>
            <person name="Pangilinan J."/>
            <person name="Park H.-J."/>
            <person name="Ramirez L."/>
            <person name="Alfaro M."/>
            <person name="Sun H."/>
            <person name="Tritt A."/>
            <person name="Yoshinaga Y."/>
            <person name="Zwiers L.-H."/>
            <person name="Turgeon B."/>
            <person name="Goodwin S."/>
            <person name="Spatafora J."/>
            <person name="Crous P."/>
            <person name="Grigoriev I."/>
        </authorList>
    </citation>
    <scope>NUCLEOTIDE SEQUENCE</scope>
    <source>
        <strain evidence="1">CBS 207.26</strain>
    </source>
</reference>
<dbReference type="Proteomes" id="UP000800200">
    <property type="component" value="Unassembled WGS sequence"/>
</dbReference>
<dbReference type="EMBL" id="ML994673">
    <property type="protein sequence ID" value="KAF2178751.1"/>
    <property type="molecule type" value="Genomic_DNA"/>
</dbReference>
<evidence type="ECO:0000313" key="1">
    <source>
        <dbReference type="EMBL" id="KAF2178751.1"/>
    </source>
</evidence>
<sequence>MAEQNNLKQTVVSPTVIKEIGTFVRWLNTTKNWRKVHSGLHGCTDPQLKSNMAPLCRELNISEDTANVFRTSAGPSPIYSSKGTIHIIPLQGSGRISGQEVQIGRAVTYNEAVSIPIEPPLDILVSTEEEAEEAS</sequence>
<gene>
    <name evidence="1" type="ORF">K469DRAFT_327195</name>
</gene>
<evidence type="ECO:0000313" key="2">
    <source>
        <dbReference type="Proteomes" id="UP000800200"/>
    </source>
</evidence>
<accession>A0A6A6DGX0</accession>
<protein>
    <submittedName>
        <fullName evidence="1">Uncharacterized protein</fullName>
    </submittedName>
</protein>
<dbReference type="AlphaFoldDB" id="A0A6A6DGX0"/>
<proteinExistence type="predicted"/>